<dbReference type="PANTHER" id="PTHR33478:SF1">
    <property type="entry name" value="EXTRACELLULAR METALLOPROTEINASE MEP"/>
    <property type="match status" value="1"/>
</dbReference>
<evidence type="ECO:0000256" key="12">
    <source>
        <dbReference type="RuleBase" id="RU364017"/>
    </source>
</evidence>
<gene>
    <name evidence="14" type="ORF">BASA50_006179</name>
</gene>
<evidence type="ECO:0000256" key="4">
    <source>
        <dbReference type="ARBA" id="ARBA00022525"/>
    </source>
</evidence>
<accession>A0ABQ8FAN4</accession>
<feature type="chain" id="PRO_5044994912" description="Extracellular metalloproteinase" evidence="12">
    <location>
        <begin position="20"/>
        <end position="586"/>
    </location>
</feature>
<dbReference type="InterPro" id="IPR050371">
    <property type="entry name" value="Fungal_virulence_M36"/>
</dbReference>
<evidence type="ECO:0000256" key="10">
    <source>
        <dbReference type="ARBA" id="ARBA00023049"/>
    </source>
</evidence>
<dbReference type="InterPro" id="IPR027268">
    <property type="entry name" value="Peptidase_M4/M1_CTD_sf"/>
</dbReference>
<dbReference type="Proteomes" id="UP001648503">
    <property type="component" value="Unassembled WGS sequence"/>
</dbReference>
<keyword evidence="4 12" id="KW-0964">Secreted</keyword>
<dbReference type="Gene3D" id="1.10.390.10">
    <property type="entry name" value="Neutral Protease Domain 2"/>
    <property type="match status" value="1"/>
</dbReference>
<comment type="similarity">
    <text evidence="3 12">Belongs to the peptidase M36 family.</text>
</comment>
<dbReference type="Pfam" id="PF02128">
    <property type="entry name" value="Peptidase_M36"/>
    <property type="match status" value="1"/>
</dbReference>
<dbReference type="EMBL" id="JAFCIX010000324">
    <property type="protein sequence ID" value="KAH6594965.1"/>
    <property type="molecule type" value="Genomic_DNA"/>
</dbReference>
<keyword evidence="9 12" id="KW-0862">Zinc</keyword>
<evidence type="ECO:0000313" key="15">
    <source>
        <dbReference type="Proteomes" id="UP001648503"/>
    </source>
</evidence>
<dbReference type="Pfam" id="PF07504">
    <property type="entry name" value="FTP"/>
    <property type="match status" value="1"/>
</dbReference>
<dbReference type="SUPFAM" id="SSF55486">
    <property type="entry name" value="Metalloproteases ('zincins'), catalytic domain"/>
    <property type="match status" value="1"/>
</dbReference>
<evidence type="ECO:0000256" key="7">
    <source>
        <dbReference type="ARBA" id="ARBA00022729"/>
    </source>
</evidence>
<organism evidence="14 15">
    <name type="scientific">Batrachochytrium salamandrivorans</name>
    <dbReference type="NCBI Taxonomy" id="1357716"/>
    <lineage>
        <taxon>Eukaryota</taxon>
        <taxon>Fungi</taxon>
        <taxon>Fungi incertae sedis</taxon>
        <taxon>Chytridiomycota</taxon>
        <taxon>Chytridiomycota incertae sedis</taxon>
        <taxon>Chytridiomycetes</taxon>
        <taxon>Rhizophydiales</taxon>
        <taxon>Rhizophydiales incertae sedis</taxon>
        <taxon>Batrachochytrium</taxon>
    </lineage>
</organism>
<evidence type="ECO:0000313" key="14">
    <source>
        <dbReference type="EMBL" id="KAH6594965.1"/>
    </source>
</evidence>
<dbReference type="InterPro" id="IPR011096">
    <property type="entry name" value="FTP_domain"/>
</dbReference>
<comment type="cofactor">
    <cofactor evidence="1 12">
        <name>Zn(2+)</name>
        <dbReference type="ChEBI" id="CHEBI:29105"/>
    </cofactor>
</comment>
<dbReference type="InterPro" id="IPR001842">
    <property type="entry name" value="Peptidase_M36"/>
</dbReference>
<evidence type="ECO:0000256" key="3">
    <source>
        <dbReference type="ARBA" id="ARBA00006006"/>
    </source>
</evidence>
<comment type="subcellular location">
    <subcellularLocation>
        <location evidence="2 12">Secreted</location>
    </subcellularLocation>
</comment>
<protein>
    <recommendedName>
        <fullName evidence="12">Extracellular metalloproteinase</fullName>
        <ecNumber evidence="12">3.4.24.-</ecNumber>
    </recommendedName>
    <alternativeName>
        <fullName evidence="12">Fungalysin</fullName>
    </alternativeName>
</protein>
<keyword evidence="8 12" id="KW-0378">Hydrolase</keyword>
<dbReference type="PANTHER" id="PTHR33478">
    <property type="entry name" value="EXTRACELLULAR METALLOPROTEINASE MEP"/>
    <property type="match status" value="1"/>
</dbReference>
<keyword evidence="5 12" id="KW-0645">Protease</keyword>
<comment type="caution">
    <text evidence="14">The sequence shown here is derived from an EMBL/GenBank/DDBJ whole genome shotgun (WGS) entry which is preliminary data.</text>
</comment>
<keyword evidence="15" id="KW-1185">Reference proteome</keyword>
<keyword evidence="6 12" id="KW-0479">Metal-binding</keyword>
<keyword evidence="11 12" id="KW-0865">Zymogen</keyword>
<evidence type="ECO:0000256" key="5">
    <source>
        <dbReference type="ARBA" id="ARBA00022670"/>
    </source>
</evidence>
<evidence type="ECO:0000256" key="6">
    <source>
        <dbReference type="ARBA" id="ARBA00022723"/>
    </source>
</evidence>
<evidence type="ECO:0000256" key="1">
    <source>
        <dbReference type="ARBA" id="ARBA00001947"/>
    </source>
</evidence>
<keyword evidence="7 12" id="KW-0732">Signal</keyword>
<feature type="domain" description="FTP" evidence="13">
    <location>
        <begin position="81"/>
        <end position="127"/>
    </location>
</feature>
<name>A0ABQ8FAN4_9FUNG</name>
<proteinExistence type="inferred from homology"/>
<keyword evidence="10 12" id="KW-0482">Metalloprotease</keyword>
<feature type="signal peptide" evidence="12">
    <location>
        <begin position="1"/>
        <end position="19"/>
    </location>
</feature>
<evidence type="ECO:0000256" key="8">
    <source>
        <dbReference type="ARBA" id="ARBA00022801"/>
    </source>
</evidence>
<dbReference type="EC" id="3.4.24.-" evidence="12"/>
<evidence type="ECO:0000259" key="13">
    <source>
        <dbReference type="Pfam" id="PF07504"/>
    </source>
</evidence>
<evidence type="ECO:0000256" key="9">
    <source>
        <dbReference type="ARBA" id="ARBA00022833"/>
    </source>
</evidence>
<evidence type="ECO:0000256" key="11">
    <source>
        <dbReference type="ARBA" id="ARBA00023145"/>
    </source>
</evidence>
<evidence type="ECO:0000256" key="2">
    <source>
        <dbReference type="ARBA" id="ARBA00004613"/>
    </source>
</evidence>
<reference evidence="14 15" key="1">
    <citation type="submission" date="2021-02" db="EMBL/GenBank/DDBJ databases">
        <title>Variation within the Batrachochytrium salamandrivorans European outbreak.</title>
        <authorList>
            <person name="Kelly M."/>
            <person name="Pasmans F."/>
            <person name="Shea T.P."/>
            <person name="Munoz J.F."/>
            <person name="Carranza S."/>
            <person name="Cuomo C.A."/>
            <person name="Martel A."/>
        </authorList>
    </citation>
    <scope>NUCLEOTIDE SEQUENCE [LARGE SCALE GENOMIC DNA]</scope>
    <source>
        <strain evidence="14 15">AMFP18/2</strain>
    </source>
</reference>
<sequence>MVAVSFVLVLALVSSTVVAQPGTNGFAEIIACFRRRPTFVPTESIHRWIPLDEGTPTPPSDQDPVDIGLLYILQNLNIRSNEFKVMKNFTDSLGVTHVYGTPRHKGSFIKNPHAAAHVKNSQVFFYSAIIKNDPRLTKRSPTISKSTVKISSRKAVKAAVDCLGVPFYNAIAPVKESYSTDDGDILVWIFQLRDNPITQWIEVKVNANTGAIVSKKGVKRDFTYTAIELPNESFNDGFSTVVNPENLKSSPNGWTEGYKLKGNNALVKFKKRKTLKTITKGVFDGAFDPILPPHISKNLEAGAINAFYVTNMLHDVLYLYGFNEPAGNFQMDNFNRGGRWGDPVIINVQNSERENSASFYTPPDGYPGVLNLHIYTATEPNRDSSLDNTLMIHELTHGLSSRLTGGAHEDTCMTETESRGLGEGYSDMMALIFTTKPEDTRDTKKVIAKYIKGNPRGVRKYPYTTNMRVNPLAYQDSIGEKDIHNLGTIWASLLWEVYWNLVNAYGFSANLHDATQEEGNIIFLQILVGTLMIQPCNPTFDSAHDAMLAADDAYYGGIHKHLIREGFAKRGLDFVSQSDPTMESSV</sequence>
<dbReference type="CDD" id="cd09596">
    <property type="entry name" value="M36"/>
    <property type="match status" value="1"/>
</dbReference>
<dbReference type="Gene3D" id="3.10.170.10">
    <property type="match status" value="1"/>
</dbReference>